<reference evidence="1" key="1">
    <citation type="submission" date="2022-10" db="EMBL/GenBank/DDBJ databases">
        <title>Culturing micro-colonial fungi from biological soil crusts in the Mojave desert and describing Neophaeococcomyces mojavensis, and introducing the new genera and species Taxawa tesnikishii.</title>
        <authorList>
            <person name="Kurbessoian T."/>
            <person name="Stajich J.E."/>
        </authorList>
    </citation>
    <scope>NUCLEOTIDE SEQUENCE</scope>
    <source>
        <strain evidence="1">JES_112</strain>
    </source>
</reference>
<sequence length="320" mass="36942">MISSAVVIPEVVQEQGQPQSPTLKRKFSPTRENDSKRPKIDTDIPANGEQIQSAEPRSAVSLPKQVSPARRRSSALGVDEKKRNQRLFGSLLGTLSQTTAKPAHRKRDEIEARQRERLKRQNEEQEEERQRKKEELRIRRDKGQKLWEEEGRSMRHANMRAVAGFLQTKAEPALYYKPWELREKEEETIRRQKEETERQIRRELGEDYDVNVDTEPQPSSRNFQELRRDEEVEAGQDATRDTGAERENVDRQKETSQPPPPPPPPQSESHGESDEPQPGPVAVTLMTGEAERHDGQDDRHKDDDQHGEELVEGQEDDVIY</sequence>
<dbReference type="Proteomes" id="UP001172386">
    <property type="component" value="Unassembled WGS sequence"/>
</dbReference>
<name>A0ACC2ZVB1_9EURO</name>
<gene>
    <name evidence="1" type="ORF">H2198_009199</name>
</gene>
<proteinExistence type="predicted"/>
<accession>A0ACC2ZVB1</accession>
<evidence type="ECO:0000313" key="2">
    <source>
        <dbReference type="Proteomes" id="UP001172386"/>
    </source>
</evidence>
<organism evidence="1 2">
    <name type="scientific">Neophaeococcomyces mojaviensis</name>
    <dbReference type="NCBI Taxonomy" id="3383035"/>
    <lineage>
        <taxon>Eukaryota</taxon>
        <taxon>Fungi</taxon>
        <taxon>Dikarya</taxon>
        <taxon>Ascomycota</taxon>
        <taxon>Pezizomycotina</taxon>
        <taxon>Eurotiomycetes</taxon>
        <taxon>Chaetothyriomycetidae</taxon>
        <taxon>Chaetothyriales</taxon>
        <taxon>Chaetothyriales incertae sedis</taxon>
        <taxon>Neophaeococcomyces</taxon>
    </lineage>
</organism>
<keyword evidence="2" id="KW-1185">Reference proteome</keyword>
<evidence type="ECO:0000313" key="1">
    <source>
        <dbReference type="EMBL" id="KAJ9651531.1"/>
    </source>
</evidence>
<protein>
    <submittedName>
        <fullName evidence="1">Uncharacterized protein</fullName>
    </submittedName>
</protein>
<dbReference type="EMBL" id="JAPDRQ010000251">
    <property type="protein sequence ID" value="KAJ9651531.1"/>
    <property type="molecule type" value="Genomic_DNA"/>
</dbReference>
<comment type="caution">
    <text evidence="1">The sequence shown here is derived from an EMBL/GenBank/DDBJ whole genome shotgun (WGS) entry which is preliminary data.</text>
</comment>